<dbReference type="InterPro" id="IPR000835">
    <property type="entry name" value="HTH_MarR-typ"/>
</dbReference>
<proteinExistence type="predicted"/>
<evidence type="ECO:0000256" key="1">
    <source>
        <dbReference type="ARBA" id="ARBA00023125"/>
    </source>
</evidence>
<dbReference type="RefSeq" id="WP_119796689.1">
    <property type="nucleotide sequence ID" value="NZ_CP160395.1"/>
</dbReference>
<sequence length="164" mass="18991">MHEEGTTTERLMRAFKLFNKAEWHRRSIEGHKPSELHVMMVLIRSMKREKQGLMVSEISNMLHVTSPTITQLIKGMESKGLVTRNVDPEDRRVIRIALTDKGIAVTKKAKAVMTEYFNGLIEYLGEEDSEKLAELLTKVHTYFDDNPPIPWREIEKRTSGDDHE</sequence>
<dbReference type="Proteomes" id="UP000266177">
    <property type="component" value="Unassembled WGS sequence"/>
</dbReference>
<evidence type="ECO:0000259" key="2">
    <source>
        <dbReference type="PROSITE" id="PS50995"/>
    </source>
</evidence>
<feature type="domain" description="HTH marR-type" evidence="2">
    <location>
        <begin position="1"/>
        <end position="141"/>
    </location>
</feature>
<organism evidence="3 4">
    <name type="scientific">Paenibacillus thiaminolyticus</name>
    <name type="common">Bacillus thiaminolyticus</name>
    <dbReference type="NCBI Taxonomy" id="49283"/>
    <lineage>
        <taxon>Bacteria</taxon>
        <taxon>Bacillati</taxon>
        <taxon>Bacillota</taxon>
        <taxon>Bacilli</taxon>
        <taxon>Bacillales</taxon>
        <taxon>Paenibacillaceae</taxon>
        <taxon>Paenibacillus</taxon>
    </lineage>
</organism>
<gene>
    <name evidence="3" type="ORF">DQX05_28865</name>
</gene>
<dbReference type="GO" id="GO:0003700">
    <property type="term" value="F:DNA-binding transcription factor activity"/>
    <property type="evidence" value="ECO:0007669"/>
    <property type="project" value="InterPro"/>
</dbReference>
<keyword evidence="1" id="KW-0238">DNA-binding</keyword>
<dbReference type="PANTHER" id="PTHR33164:SF101">
    <property type="entry name" value="TRANSCRIPTIONAL REPRESSOR MPRA"/>
    <property type="match status" value="1"/>
</dbReference>
<dbReference type="GO" id="GO:0003677">
    <property type="term" value="F:DNA binding"/>
    <property type="evidence" value="ECO:0007669"/>
    <property type="project" value="UniProtKB-KW"/>
</dbReference>
<dbReference type="InterPro" id="IPR036390">
    <property type="entry name" value="WH_DNA-bd_sf"/>
</dbReference>
<name>A0A3A3G8Z5_PANTH</name>
<comment type="caution">
    <text evidence="3">The sequence shown here is derived from an EMBL/GenBank/DDBJ whole genome shotgun (WGS) entry which is preliminary data.</text>
</comment>
<dbReference type="PROSITE" id="PS50995">
    <property type="entry name" value="HTH_MARR_2"/>
    <property type="match status" value="1"/>
</dbReference>
<dbReference type="PRINTS" id="PR00598">
    <property type="entry name" value="HTHMARR"/>
</dbReference>
<dbReference type="InterPro" id="IPR036388">
    <property type="entry name" value="WH-like_DNA-bd_sf"/>
</dbReference>
<dbReference type="AlphaFoldDB" id="A0A3A3G8Z5"/>
<dbReference type="Pfam" id="PF01047">
    <property type="entry name" value="MarR"/>
    <property type="match status" value="1"/>
</dbReference>
<dbReference type="SMART" id="SM00347">
    <property type="entry name" value="HTH_MARR"/>
    <property type="match status" value="1"/>
</dbReference>
<dbReference type="OrthoDB" id="163346at2"/>
<reference evidence="3 4" key="1">
    <citation type="submission" date="2018-09" db="EMBL/GenBank/DDBJ databases">
        <title>Paenibacillus SK2017-BO5.</title>
        <authorList>
            <person name="Piskunova J.V."/>
            <person name="Dubiley S.A."/>
            <person name="Severinov K.V."/>
        </authorList>
    </citation>
    <scope>NUCLEOTIDE SEQUENCE [LARGE SCALE GENOMIC DNA]</scope>
    <source>
        <strain evidence="3 4">BO5</strain>
    </source>
</reference>
<protein>
    <submittedName>
        <fullName evidence="3">MarR family transcriptional regulator</fullName>
    </submittedName>
</protein>
<evidence type="ECO:0000313" key="3">
    <source>
        <dbReference type="EMBL" id="RJG16352.1"/>
    </source>
</evidence>
<dbReference type="EMBL" id="QYZD01000059">
    <property type="protein sequence ID" value="RJG16352.1"/>
    <property type="molecule type" value="Genomic_DNA"/>
</dbReference>
<accession>A0A3A3G8Z5</accession>
<dbReference type="SUPFAM" id="SSF46785">
    <property type="entry name" value="Winged helix' DNA-binding domain"/>
    <property type="match status" value="1"/>
</dbReference>
<dbReference type="InterPro" id="IPR039422">
    <property type="entry name" value="MarR/SlyA-like"/>
</dbReference>
<evidence type="ECO:0000313" key="4">
    <source>
        <dbReference type="Proteomes" id="UP000266177"/>
    </source>
</evidence>
<dbReference type="PANTHER" id="PTHR33164">
    <property type="entry name" value="TRANSCRIPTIONAL REGULATOR, MARR FAMILY"/>
    <property type="match status" value="1"/>
</dbReference>
<dbReference type="GO" id="GO:0006950">
    <property type="term" value="P:response to stress"/>
    <property type="evidence" value="ECO:0007669"/>
    <property type="project" value="TreeGrafter"/>
</dbReference>
<dbReference type="Gene3D" id="1.10.10.10">
    <property type="entry name" value="Winged helix-like DNA-binding domain superfamily/Winged helix DNA-binding domain"/>
    <property type="match status" value="1"/>
</dbReference>